<dbReference type="EMBL" id="CAAALY010119225">
    <property type="protein sequence ID" value="VEL31152.1"/>
    <property type="molecule type" value="Genomic_DNA"/>
</dbReference>
<dbReference type="Proteomes" id="UP000784294">
    <property type="component" value="Unassembled WGS sequence"/>
</dbReference>
<feature type="compositionally biased region" description="Basic and acidic residues" evidence="1">
    <location>
        <begin position="128"/>
        <end position="146"/>
    </location>
</feature>
<feature type="region of interest" description="Disordered" evidence="1">
    <location>
        <begin position="75"/>
        <end position="186"/>
    </location>
</feature>
<feature type="region of interest" description="Disordered" evidence="1">
    <location>
        <begin position="211"/>
        <end position="249"/>
    </location>
</feature>
<reference evidence="2" key="1">
    <citation type="submission" date="2018-11" db="EMBL/GenBank/DDBJ databases">
        <authorList>
            <consortium name="Pathogen Informatics"/>
        </authorList>
    </citation>
    <scope>NUCLEOTIDE SEQUENCE</scope>
</reference>
<evidence type="ECO:0000256" key="1">
    <source>
        <dbReference type="SAM" id="MobiDB-lite"/>
    </source>
</evidence>
<feature type="non-terminal residue" evidence="2">
    <location>
        <position position="249"/>
    </location>
</feature>
<organism evidence="2 3">
    <name type="scientific">Protopolystoma xenopodis</name>
    <dbReference type="NCBI Taxonomy" id="117903"/>
    <lineage>
        <taxon>Eukaryota</taxon>
        <taxon>Metazoa</taxon>
        <taxon>Spiralia</taxon>
        <taxon>Lophotrochozoa</taxon>
        <taxon>Platyhelminthes</taxon>
        <taxon>Monogenea</taxon>
        <taxon>Polyopisthocotylea</taxon>
        <taxon>Polystomatidea</taxon>
        <taxon>Polystomatidae</taxon>
        <taxon>Protopolystoma</taxon>
    </lineage>
</organism>
<sequence length="249" mass="27182">MSKLSSEDLHQDALREPPLHYSSLRMLGTSCRPIDESGDCFSGMANGRRALQQQASTSVSEHDLVSPYHVQVKFLNGGSGKKSRSQMGQATECGLVQGKNQPKKPNFDADKSVRASQSDSISSRRRHTPNDGRKRASKGDGREAGNERLFVPRPHEVRMAQLEGASNPSQRPSGLDSTRSEALSPVAIVPTPVPVDVSLTNGSHERILYAHSRPHDFPGPDELESESPQTQPSSSEDIEIDFWPEGTDS</sequence>
<comment type="caution">
    <text evidence="2">The sequence shown here is derived from an EMBL/GenBank/DDBJ whole genome shotgun (WGS) entry which is preliminary data.</text>
</comment>
<name>A0A3S5FFD7_9PLAT</name>
<evidence type="ECO:0000313" key="3">
    <source>
        <dbReference type="Proteomes" id="UP000784294"/>
    </source>
</evidence>
<protein>
    <submittedName>
        <fullName evidence="2">Uncharacterized protein</fullName>
    </submittedName>
</protein>
<dbReference type="AlphaFoldDB" id="A0A3S5FFD7"/>
<feature type="compositionally biased region" description="Polar residues" evidence="1">
    <location>
        <begin position="164"/>
        <end position="181"/>
    </location>
</feature>
<keyword evidence="3" id="KW-1185">Reference proteome</keyword>
<accession>A0A3S5FFD7</accession>
<proteinExistence type="predicted"/>
<gene>
    <name evidence="2" type="ORF">PXEA_LOCUS24592</name>
</gene>
<evidence type="ECO:0000313" key="2">
    <source>
        <dbReference type="EMBL" id="VEL31152.1"/>
    </source>
</evidence>
<feature type="compositionally biased region" description="Low complexity" evidence="1">
    <location>
        <begin position="226"/>
        <end position="235"/>
    </location>
</feature>
<feature type="compositionally biased region" description="Acidic residues" evidence="1">
    <location>
        <begin position="236"/>
        <end position="249"/>
    </location>
</feature>